<dbReference type="PANTHER" id="PTHR43130:SF2">
    <property type="entry name" value="DJ-1_PFPI DOMAIN-CONTAINING PROTEIN"/>
    <property type="match status" value="1"/>
</dbReference>
<dbReference type="EC" id="4.2.1.-" evidence="2"/>
<dbReference type="EMBL" id="JBIMSO010000046">
    <property type="protein sequence ID" value="MFH5208795.1"/>
    <property type="molecule type" value="Genomic_DNA"/>
</dbReference>
<feature type="domain" description="DJ-1/PfpI" evidence="1">
    <location>
        <begin position="4"/>
        <end position="163"/>
    </location>
</feature>
<organism evidence="2 3">
    <name type="scientific">Antrihabitans spumae</name>
    <dbReference type="NCBI Taxonomy" id="3373370"/>
    <lineage>
        <taxon>Bacteria</taxon>
        <taxon>Bacillati</taxon>
        <taxon>Actinomycetota</taxon>
        <taxon>Actinomycetes</taxon>
        <taxon>Mycobacteriales</taxon>
        <taxon>Nocardiaceae</taxon>
        <taxon>Antrihabitans</taxon>
    </lineage>
</organism>
<keyword evidence="2" id="KW-0456">Lyase</keyword>
<name>A0ABW7JP73_9NOCA</name>
<dbReference type="InterPro" id="IPR029062">
    <property type="entry name" value="Class_I_gatase-like"/>
</dbReference>
<dbReference type="GO" id="GO:0016829">
    <property type="term" value="F:lyase activity"/>
    <property type="evidence" value="ECO:0007669"/>
    <property type="project" value="UniProtKB-KW"/>
</dbReference>
<dbReference type="Gene3D" id="3.40.50.880">
    <property type="match status" value="1"/>
</dbReference>
<evidence type="ECO:0000313" key="2">
    <source>
        <dbReference type="EMBL" id="MFH5208795.1"/>
    </source>
</evidence>
<dbReference type="PANTHER" id="PTHR43130">
    <property type="entry name" value="ARAC-FAMILY TRANSCRIPTIONAL REGULATOR"/>
    <property type="match status" value="1"/>
</dbReference>
<dbReference type="CDD" id="cd03139">
    <property type="entry name" value="GATase1_PfpI_2"/>
    <property type="match status" value="1"/>
</dbReference>
<dbReference type="InterPro" id="IPR002818">
    <property type="entry name" value="DJ-1/PfpI"/>
</dbReference>
<sequence>MIAAFGLFPRFTALDFIGPYQVLAAMPGTEVILCAAETGVITDDNGLVQLHIEHTFADVTAPDIVVIPGGPGARREARDHGPTVEWIAATHPTTTWTSSVCTGALLLGAAGLLDNVTATTHWCFYDELAAYGAIPTEQRVVIADRIATAAGVSAGIDLALRLVGELAGDATAQAIQLAIEYAPQPPYDSGAPSKAEPEIRDFVRALMTQKPSNGPI</sequence>
<protein>
    <submittedName>
        <fullName evidence="2">DJ-1/PfpI family protein</fullName>
        <ecNumber evidence="2">4.2.1.-</ecNumber>
    </submittedName>
</protein>
<gene>
    <name evidence="2" type="ORF">ACHIPZ_11385</name>
</gene>
<dbReference type="InterPro" id="IPR052158">
    <property type="entry name" value="INH-QAR"/>
</dbReference>
<dbReference type="RefSeq" id="WP_395114330.1">
    <property type="nucleotide sequence ID" value="NZ_JBIMSO010000046.1"/>
</dbReference>
<accession>A0ABW7JP73</accession>
<dbReference type="SUPFAM" id="SSF52317">
    <property type="entry name" value="Class I glutamine amidotransferase-like"/>
    <property type="match status" value="1"/>
</dbReference>
<dbReference type="Proteomes" id="UP001609175">
    <property type="component" value="Unassembled WGS sequence"/>
</dbReference>
<dbReference type="Pfam" id="PF01965">
    <property type="entry name" value="DJ-1_PfpI"/>
    <property type="match status" value="1"/>
</dbReference>
<evidence type="ECO:0000259" key="1">
    <source>
        <dbReference type="Pfam" id="PF01965"/>
    </source>
</evidence>
<evidence type="ECO:0000313" key="3">
    <source>
        <dbReference type="Proteomes" id="UP001609175"/>
    </source>
</evidence>
<comment type="caution">
    <text evidence="2">The sequence shown here is derived from an EMBL/GenBank/DDBJ whole genome shotgun (WGS) entry which is preliminary data.</text>
</comment>
<reference evidence="2 3" key="1">
    <citation type="submission" date="2024-10" db="EMBL/GenBank/DDBJ databases">
        <authorList>
            <person name="Riesco R."/>
        </authorList>
    </citation>
    <scope>NUCLEOTIDE SEQUENCE [LARGE SCALE GENOMIC DNA]</scope>
    <source>
        <strain evidence="2 3">NCIMB 15449</strain>
    </source>
</reference>
<proteinExistence type="predicted"/>